<dbReference type="Gene3D" id="3.40.50.1110">
    <property type="entry name" value="SGNH hydrolase"/>
    <property type="match status" value="1"/>
</dbReference>
<sequence>MSLVYRLTVAASFKLVTAALEIFKRWADDRKVDWVDLGHTPMTHELYRDEIHPNAQGADRIAGVLADVLGPRLQSCQ</sequence>
<evidence type="ECO:0000313" key="2">
    <source>
        <dbReference type="Proteomes" id="UP000199167"/>
    </source>
</evidence>
<protein>
    <recommendedName>
        <fullName evidence="3">GDSL-like Lipase/Acylhydrolase family protein</fullName>
    </recommendedName>
</protein>
<evidence type="ECO:0008006" key="3">
    <source>
        <dbReference type="Google" id="ProtNLM"/>
    </source>
</evidence>
<organism evidence="1 2">
    <name type="scientific">Cognatiyoonia koreensis</name>
    <dbReference type="NCBI Taxonomy" id="364200"/>
    <lineage>
        <taxon>Bacteria</taxon>
        <taxon>Pseudomonadati</taxon>
        <taxon>Pseudomonadota</taxon>
        <taxon>Alphaproteobacteria</taxon>
        <taxon>Rhodobacterales</taxon>
        <taxon>Paracoccaceae</taxon>
        <taxon>Cognatiyoonia</taxon>
    </lineage>
</organism>
<dbReference type="Proteomes" id="UP000199167">
    <property type="component" value="Unassembled WGS sequence"/>
</dbReference>
<dbReference type="EMBL" id="FOIZ01000002">
    <property type="protein sequence ID" value="SEW44289.1"/>
    <property type="molecule type" value="Genomic_DNA"/>
</dbReference>
<dbReference type="SUPFAM" id="SSF52266">
    <property type="entry name" value="SGNH hydrolase"/>
    <property type="match status" value="1"/>
</dbReference>
<accession>A0A1I0RU28</accession>
<evidence type="ECO:0000313" key="1">
    <source>
        <dbReference type="EMBL" id="SEW44289.1"/>
    </source>
</evidence>
<dbReference type="RefSeq" id="WP_089996842.1">
    <property type="nucleotide sequence ID" value="NZ_FOIZ01000002.1"/>
</dbReference>
<dbReference type="GO" id="GO:0016788">
    <property type="term" value="F:hydrolase activity, acting on ester bonds"/>
    <property type="evidence" value="ECO:0007669"/>
    <property type="project" value="UniProtKB-ARBA"/>
</dbReference>
<keyword evidence="2" id="KW-1185">Reference proteome</keyword>
<dbReference type="AlphaFoldDB" id="A0A1I0RU28"/>
<dbReference type="InterPro" id="IPR036514">
    <property type="entry name" value="SGNH_hydro_sf"/>
</dbReference>
<proteinExistence type="predicted"/>
<gene>
    <name evidence="1" type="ORF">SAMN04488515_3177</name>
</gene>
<reference evidence="1 2" key="1">
    <citation type="submission" date="2016-10" db="EMBL/GenBank/DDBJ databases">
        <authorList>
            <person name="de Groot N.N."/>
        </authorList>
    </citation>
    <scope>NUCLEOTIDE SEQUENCE [LARGE SCALE GENOMIC DNA]</scope>
    <source>
        <strain evidence="1 2">DSM 17925</strain>
    </source>
</reference>
<name>A0A1I0RU28_9RHOB</name>